<dbReference type="InParanoid" id="M4BYX6"/>
<organism evidence="1 2">
    <name type="scientific">Hyaloperonospora arabidopsidis (strain Emoy2)</name>
    <name type="common">Downy mildew agent</name>
    <name type="synonym">Peronospora arabidopsidis</name>
    <dbReference type="NCBI Taxonomy" id="559515"/>
    <lineage>
        <taxon>Eukaryota</taxon>
        <taxon>Sar</taxon>
        <taxon>Stramenopiles</taxon>
        <taxon>Oomycota</taxon>
        <taxon>Peronosporomycetes</taxon>
        <taxon>Peronosporales</taxon>
        <taxon>Peronosporaceae</taxon>
        <taxon>Hyaloperonospora</taxon>
    </lineage>
</organism>
<keyword evidence="2" id="KW-1185">Reference proteome</keyword>
<dbReference type="EnsemblProtists" id="HpaT811773">
    <property type="protein sequence ID" value="HpaP811773"/>
    <property type="gene ID" value="HpaG811773"/>
</dbReference>
<proteinExistence type="predicted"/>
<evidence type="ECO:0000313" key="2">
    <source>
        <dbReference type="Proteomes" id="UP000011713"/>
    </source>
</evidence>
<dbReference type="EMBL" id="JH598052">
    <property type="status" value="NOT_ANNOTATED_CDS"/>
    <property type="molecule type" value="Genomic_DNA"/>
</dbReference>
<evidence type="ECO:0000313" key="1">
    <source>
        <dbReference type="EnsemblProtists" id="HpaP811774"/>
    </source>
</evidence>
<dbReference type="EnsemblProtists" id="HpaT811774">
    <property type="protein sequence ID" value="HpaP811774"/>
    <property type="gene ID" value="HpaG811774"/>
</dbReference>
<sequence>MLNVIPQARIDHRLGHQQTTPKFASPTILQLEFVIEALVKEIRDRSIDRRLPKQDDKVFHRIRPFENSHTGKQWTLMIPV</sequence>
<dbReference type="Proteomes" id="UP000011713">
    <property type="component" value="Unassembled WGS sequence"/>
</dbReference>
<reference evidence="2" key="1">
    <citation type="journal article" date="2010" name="Science">
        <title>Signatures of adaptation to obligate biotrophy in the Hyaloperonospora arabidopsidis genome.</title>
        <authorList>
            <person name="Baxter L."/>
            <person name="Tripathy S."/>
            <person name="Ishaque N."/>
            <person name="Boot N."/>
            <person name="Cabral A."/>
            <person name="Kemen E."/>
            <person name="Thines M."/>
            <person name="Ah-Fong A."/>
            <person name="Anderson R."/>
            <person name="Badejoko W."/>
            <person name="Bittner-Eddy P."/>
            <person name="Boore J.L."/>
            <person name="Chibucos M.C."/>
            <person name="Coates M."/>
            <person name="Dehal P."/>
            <person name="Delehaunty K."/>
            <person name="Dong S."/>
            <person name="Downton P."/>
            <person name="Dumas B."/>
            <person name="Fabro G."/>
            <person name="Fronick C."/>
            <person name="Fuerstenberg S.I."/>
            <person name="Fulton L."/>
            <person name="Gaulin E."/>
            <person name="Govers F."/>
            <person name="Hughes L."/>
            <person name="Humphray S."/>
            <person name="Jiang R.H."/>
            <person name="Judelson H."/>
            <person name="Kamoun S."/>
            <person name="Kyung K."/>
            <person name="Meijer H."/>
            <person name="Minx P."/>
            <person name="Morris P."/>
            <person name="Nelson J."/>
            <person name="Phuntumart V."/>
            <person name="Qutob D."/>
            <person name="Rehmany A."/>
            <person name="Rougon-Cardoso A."/>
            <person name="Ryden P."/>
            <person name="Torto-Alalibo T."/>
            <person name="Studholme D."/>
            <person name="Wang Y."/>
            <person name="Win J."/>
            <person name="Wood J."/>
            <person name="Clifton S.W."/>
            <person name="Rogers J."/>
            <person name="Van den Ackerveken G."/>
            <person name="Jones J.D."/>
            <person name="McDowell J.M."/>
            <person name="Beynon J."/>
            <person name="Tyler B.M."/>
        </authorList>
    </citation>
    <scope>NUCLEOTIDE SEQUENCE [LARGE SCALE GENOMIC DNA]</scope>
    <source>
        <strain evidence="2">Emoy2</strain>
    </source>
</reference>
<protein>
    <submittedName>
        <fullName evidence="1">Uncharacterized protein</fullName>
    </submittedName>
</protein>
<dbReference type="HOGENOM" id="CLU_2594898_0_0_1"/>
<accession>M4BYX6</accession>
<reference evidence="1" key="2">
    <citation type="submission" date="2015-06" db="UniProtKB">
        <authorList>
            <consortium name="EnsemblProtists"/>
        </authorList>
    </citation>
    <scope>IDENTIFICATION</scope>
    <source>
        <strain evidence="1">Emoy2</strain>
    </source>
</reference>
<dbReference type="VEuPathDB" id="FungiDB:HpaG811774"/>
<name>M4BYX6_HYAAE</name>
<dbReference type="AlphaFoldDB" id="M4BYX6"/>